<dbReference type="Proteomes" id="UP000199215">
    <property type="component" value="Unassembled WGS sequence"/>
</dbReference>
<evidence type="ECO:0000313" key="1">
    <source>
        <dbReference type="EMBL" id="SEH38614.1"/>
    </source>
</evidence>
<accession>A0A1H6HWV3</accession>
<dbReference type="EMBL" id="FNWU01000001">
    <property type="protein sequence ID" value="SEH38614.1"/>
    <property type="molecule type" value="Genomic_DNA"/>
</dbReference>
<reference evidence="1 2" key="1">
    <citation type="submission" date="2016-10" db="EMBL/GenBank/DDBJ databases">
        <authorList>
            <person name="de Groot N.N."/>
        </authorList>
    </citation>
    <scope>NUCLEOTIDE SEQUENCE [LARGE SCALE GENOMIC DNA]</scope>
    <source>
        <strain evidence="1 2">IBRC-M10418</strain>
    </source>
</reference>
<name>A0A1H6HWV3_9EURY</name>
<evidence type="ECO:0000313" key="2">
    <source>
        <dbReference type="Proteomes" id="UP000199215"/>
    </source>
</evidence>
<keyword evidence="2" id="KW-1185">Reference proteome</keyword>
<dbReference type="STRING" id="1267564.SAMN05192561_101394"/>
<dbReference type="RefSeq" id="WP_092813531.1">
    <property type="nucleotide sequence ID" value="NZ_FNWU01000001.1"/>
</dbReference>
<dbReference type="OrthoDB" id="196295at2157"/>
<evidence type="ECO:0008006" key="3">
    <source>
        <dbReference type="Google" id="ProtNLM"/>
    </source>
</evidence>
<organism evidence="1 2">
    <name type="scientific">Halopenitus malekzadehii</name>
    <dbReference type="NCBI Taxonomy" id="1267564"/>
    <lineage>
        <taxon>Archaea</taxon>
        <taxon>Methanobacteriati</taxon>
        <taxon>Methanobacteriota</taxon>
        <taxon>Stenosarchaea group</taxon>
        <taxon>Halobacteria</taxon>
        <taxon>Halobacteriales</taxon>
        <taxon>Haloferacaceae</taxon>
        <taxon>Halopenitus</taxon>
    </lineage>
</organism>
<sequence length="390" mass="44746">MGYPFAAPNGYEERLNRQFAGYLAYSLRIGPELLNRVHEDQPFSIAEGARVVGTQDVPLPRYTDDGPDREIDWVVRDPDRLIGYESKYGDSLGTTQLRDELAKLELNADGRDVVLVAVTPHTTPPSAVERIDDDRVFWVGWNTVARTLIRTDVDDLTPEQRPICEMLQDLFEAEGMHPFTGFDHADKLQYRYFIRDLRQELTDTDLEQPGKIHTSTTTDPEPTSWKRLVPKRLDVPFVRSSREDDWKRQRSYLTVTVDTETHDVHVGVVFNVREVEVHREYVADRLDDLLAYAADRDLELWASMNSFNQWTDGIARTDRPAEMRQWLETGARTVVRADETEYKKAIVVHECSGSTPSEIVAEAAAELRTFHEDFLVDDALYPRSTLSGRD</sequence>
<protein>
    <recommendedName>
        <fullName evidence="3">PD-(D/E)XK nuclease superfamily protein</fullName>
    </recommendedName>
</protein>
<proteinExistence type="predicted"/>
<dbReference type="AlphaFoldDB" id="A0A1H6HWV3"/>
<gene>
    <name evidence="1" type="ORF">SAMN05192561_101394</name>
</gene>